<name>A0A9J6FN37_HAELO</name>
<feature type="region of interest" description="Disordered" evidence="1">
    <location>
        <begin position="232"/>
        <end position="255"/>
    </location>
</feature>
<dbReference type="VEuPathDB" id="VectorBase:HLOH_052024"/>
<gene>
    <name evidence="2" type="ORF">HPB48_008479</name>
</gene>
<organism evidence="2 3">
    <name type="scientific">Haemaphysalis longicornis</name>
    <name type="common">Bush tick</name>
    <dbReference type="NCBI Taxonomy" id="44386"/>
    <lineage>
        <taxon>Eukaryota</taxon>
        <taxon>Metazoa</taxon>
        <taxon>Ecdysozoa</taxon>
        <taxon>Arthropoda</taxon>
        <taxon>Chelicerata</taxon>
        <taxon>Arachnida</taxon>
        <taxon>Acari</taxon>
        <taxon>Parasitiformes</taxon>
        <taxon>Ixodida</taxon>
        <taxon>Ixodoidea</taxon>
        <taxon>Ixodidae</taxon>
        <taxon>Haemaphysalinae</taxon>
        <taxon>Haemaphysalis</taxon>
    </lineage>
</organism>
<feature type="region of interest" description="Disordered" evidence="1">
    <location>
        <begin position="124"/>
        <end position="173"/>
    </location>
</feature>
<evidence type="ECO:0000256" key="1">
    <source>
        <dbReference type="SAM" id="MobiDB-lite"/>
    </source>
</evidence>
<keyword evidence="3" id="KW-1185">Reference proteome</keyword>
<comment type="caution">
    <text evidence="2">The sequence shown here is derived from an EMBL/GenBank/DDBJ whole genome shotgun (WGS) entry which is preliminary data.</text>
</comment>
<sequence length="255" mass="28250">MNQGWLPLKQILKCPIDNKEIVHKKVVDIELDKDHMDVYPACCFYASRGCKFWGPLSLVKRHFLDGCYFAHAKCSRCNKRVNRWQAVEHRAECKFGLLQEAIEAVEAVGTASSTEDFLCQMSEQEGGGCEGTDRAGAPPGSGDYAYTAPGPSPERYNPEKMPRRKPKVTRRYNSGDGARSLVWAADLTSPYDRGAELSRVSEGLPALPPPRIRCTTSAGWWKKNVAVPADYSRRHVAAGSQANGRRPSQAFDEGS</sequence>
<protein>
    <submittedName>
        <fullName evidence="2">Uncharacterized protein</fullName>
    </submittedName>
</protein>
<dbReference type="EMBL" id="JABSTR010000002">
    <property type="protein sequence ID" value="KAH9364283.1"/>
    <property type="molecule type" value="Genomic_DNA"/>
</dbReference>
<dbReference type="AlphaFoldDB" id="A0A9J6FN37"/>
<evidence type="ECO:0000313" key="2">
    <source>
        <dbReference type="EMBL" id="KAH9364283.1"/>
    </source>
</evidence>
<proteinExistence type="predicted"/>
<reference evidence="2 3" key="1">
    <citation type="journal article" date="2020" name="Cell">
        <title>Large-Scale Comparative Analyses of Tick Genomes Elucidate Their Genetic Diversity and Vector Capacities.</title>
        <authorList>
            <consortium name="Tick Genome and Microbiome Consortium (TIGMIC)"/>
            <person name="Jia N."/>
            <person name="Wang J."/>
            <person name="Shi W."/>
            <person name="Du L."/>
            <person name="Sun Y."/>
            <person name="Zhan W."/>
            <person name="Jiang J.F."/>
            <person name="Wang Q."/>
            <person name="Zhang B."/>
            <person name="Ji P."/>
            <person name="Bell-Sakyi L."/>
            <person name="Cui X.M."/>
            <person name="Yuan T.T."/>
            <person name="Jiang B.G."/>
            <person name="Yang W.F."/>
            <person name="Lam T.T."/>
            <person name="Chang Q.C."/>
            <person name="Ding S.J."/>
            <person name="Wang X.J."/>
            <person name="Zhu J.G."/>
            <person name="Ruan X.D."/>
            <person name="Zhao L."/>
            <person name="Wei J.T."/>
            <person name="Ye R.Z."/>
            <person name="Que T.C."/>
            <person name="Du C.H."/>
            <person name="Zhou Y.H."/>
            <person name="Cheng J.X."/>
            <person name="Dai P.F."/>
            <person name="Guo W.B."/>
            <person name="Han X.H."/>
            <person name="Huang E.J."/>
            <person name="Li L.F."/>
            <person name="Wei W."/>
            <person name="Gao Y.C."/>
            <person name="Liu J.Z."/>
            <person name="Shao H.Z."/>
            <person name="Wang X."/>
            <person name="Wang C.C."/>
            <person name="Yang T.C."/>
            <person name="Huo Q.B."/>
            <person name="Li W."/>
            <person name="Chen H.Y."/>
            <person name="Chen S.E."/>
            <person name="Zhou L.G."/>
            <person name="Ni X.B."/>
            <person name="Tian J.H."/>
            <person name="Sheng Y."/>
            <person name="Liu T."/>
            <person name="Pan Y.S."/>
            <person name="Xia L.Y."/>
            <person name="Li J."/>
            <person name="Zhao F."/>
            <person name="Cao W.C."/>
        </authorList>
    </citation>
    <scope>NUCLEOTIDE SEQUENCE [LARGE SCALE GENOMIC DNA]</scope>
    <source>
        <strain evidence="2">HaeL-2018</strain>
    </source>
</reference>
<dbReference type="SUPFAM" id="SSF49599">
    <property type="entry name" value="TRAF domain-like"/>
    <property type="match status" value="1"/>
</dbReference>
<evidence type="ECO:0000313" key="3">
    <source>
        <dbReference type="Proteomes" id="UP000821853"/>
    </source>
</evidence>
<accession>A0A9J6FN37</accession>
<dbReference type="Proteomes" id="UP000821853">
    <property type="component" value="Chromosome 10"/>
</dbReference>